<evidence type="ECO:0000313" key="1">
    <source>
        <dbReference type="EMBL" id="KAI3367952.1"/>
    </source>
</evidence>
<dbReference type="Proteomes" id="UP000831701">
    <property type="component" value="Chromosome 9"/>
</dbReference>
<gene>
    <name evidence="1" type="ORF">L3Q82_026779</name>
</gene>
<proteinExistence type="predicted"/>
<protein>
    <submittedName>
        <fullName evidence="1">Uncharacterized protein</fullName>
    </submittedName>
</protein>
<name>A0ACB8WJF0_9TELE</name>
<dbReference type="EMBL" id="CM041539">
    <property type="protein sequence ID" value="KAI3367952.1"/>
    <property type="molecule type" value="Genomic_DNA"/>
</dbReference>
<reference evidence="1" key="1">
    <citation type="submission" date="2022-04" db="EMBL/GenBank/DDBJ databases">
        <title>Jade perch genome.</title>
        <authorList>
            <person name="Chao B."/>
        </authorList>
    </citation>
    <scope>NUCLEOTIDE SEQUENCE</scope>
    <source>
        <strain evidence="1">CB-2022</strain>
    </source>
</reference>
<accession>A0ACB8WJF0</accession>
<comment type="caution">
    <text evidence="1">The sequence shown here is derived from an EMBL/GenBank/DDBJ whole genome shotgun (WGS) entry which is preliminary data.</text>
</comment>
<sequence>MEGNEESPMSASAEALDSPSSETVGAQAEQARATLTPDPRGGCGFFCKPWCLLLALTLLLLSLLGSWAVVHLTLGTHGGSPFRVSGSYDQRIPQDDAATIEPHFTTNCTMVSSPGPNITLEGQYHCHQGPGIPLDRLCDFSTDCPLGDDEGDLCRHFLNGSYCSFEEGECSWQSITGRGLFWRRLKTPSKAARQTCSLSGTVLGLEGGQSKGQRGSPLLRSPLFPPPLRNSPCTVRFWLCSEDLQMVSLSLWIVENRTGPEEKRMLWHSASEPKSERGWRLVTLPLYGLADWFWLQFSTEVGPGPGSAISLDNISFSMDCFLASNGEFPPVAASATRLPSRPINKTTPPSIGSPEEMSKKWAFHTCGAAGPEGPTPIQCLNSYRNSNVNVTVGTQGPFKGIQMWRVQETGTYRITAYGAAGGRSVLAMSRSHGVYITGDFLLRKGELLYILVGQRGEDACPSSNSILNKICLEQSGPMVNKTQVKGGGGGGGGATYVFKVDKGVYIPLIIAAGGGGRGYSSLSENQLEQMDYDPSQPGRNGKSYAAGGGGGWNDSAPASQGGRPLVLGGQGGQACQKFWQTRGGFGGGGGGCMSGGGGGGYRGGNTSIHNNPTHDGDDGTSFLGPEGETFIYPLKAMEGDGEVFIRPVQNCSHCETGECHEIKGSVVCVCDDLTLAPDGVSCINSTMEPKLTLQPSLSHLALGLSVGTSALIAALLLAVSGVMIMYRRKHTELQSIQLELQSPDCKLSKLRASTIMTDYNPNYCFAGKTASVNDLKEVPRRNISLTRGLGHGAFGEVYEGLAVGIPGEPSPLQVAVKTLPEVCSEQDELDFLMEALIISKFSHQNIVRCIGVSLQAMPRFILLELMAGGDLKTFLRETRPRLEHPSSLSMVDLLNVARDIAKGCQYLEENQFIHRDIAARNCLLTCKGSGRVAKIGDFGMARDIYRASYYRKGGRAMLPVKWMPPEAFMEGIFTSKTDTWSFGVLLWEIFSLGYMPYPSRSNQEVLEFVTNGGRMDPPKNCPGPVYRIMTQSWQHQPEDRPNFSTILERIDYCLQDPDVVTMPLPVEYGPLPEEEERVPMHPDDPSGPTVLVNAQVPDGEAPASRHLIPQRRTGEVGSTLL</sequence>
<keyword evidence="2" id="KW-1185">Reference proteome</keyword>
<organism evidence="1 2">
    <name type="scientific">Scortum barcoo</name>
    <name type="common">barcoo grunter</name>
    <dbReference type="NCBI Taxonomy" id="214431"/>
    <lineage>
        <taxon>Eukaryota</taxon>
        <taxon>Metazoa</taxon>
        <taxon>Chordata</taxon>
        <taxon>Craniata</taxon>
        <taxon>Vertebrata</taxon>
        <taxon>Euteleostomi</taxon>
        <taxon>Actinopterygii</taxon>
        <taxon>Neopterygii</taxon>
        <taxon>Teleostei</taxon>
        <taxon>Neoteleostei</taxon>
        <taxon>Acanthomorphata</taxon>
        <taxon>Eupercaria</taxon>
        <taxon>Centrarchiformes</taxon>
        <taxon>Terapontoidei</taxon>
        <taxon>Terapontidae</taxon>
        <taxon>Scortum</taxon>
    </lineage>
</organism>
<evidence type="ECO:0000313" key="2">
    <source>
        <dbReference type="Proteomes" id="UP000831701"/>
    </source>
</evidence>